<evidence type="ECO:0000256" key="8">
    <source>
        <dbReference type="RuleBase" id="RU363041"/>
    </source>
</evidence>
<accession>A0A370G4R6</accession>
<name>A0A370G4R6_9COXI</name>
<evidence type="ECO:0000256" key="7">
    <source>
        <dbReference type="ARBA" id="ARBA00023136"/>
    </source>
</evidence>
<dbReference type="PANTHER" id="PTHR30269:SF0">
    <property type="entry name" value="MEMBRANE TRANSPORTER PROTEIN YFCA-RELATED"/>
    <property type="match status" value="1"/>
</dbReference>
<dbReference type="RefSeq" id="WP_114835434.1">
    <property type="nucleotide sequence ID" value="NZ_LR699117.1"/>
</dbReference>
<comment type="subcellular location">
    <subcellularLocation>
        <location evidence="1 8">Cell membrane</location>
        <topology evidence="1 8">Multi-pass membrane protein</topology>
    </subcellularLocation>
</comment>
<keyword evidence="6 8" id="KW-1133">Transmembrane helix</keyword>
<evidence type="ECO:0000256" key="4">
    <source>
        <dbReference type="ARBA" id="ARBA00022475"/>
    </source>
</evidence>
<dbReference type="GO" id="GO:0005886">
    <property type="term" value="C:plasma membrane"/>
    <property type="evidence" value="ECO:0007669"/>
    <property type="project" value="UniProtKB-SubCell"/>
</dbReference>
<dbReference type="PANTHER" id="PTHR30269">
    <property type="entry name" value="TRANSMEMBRANE PROTEIN YFCA"/>
    <property type="match status" value="1"/>
</dbReference>
<evidence type="ECO:0000256" key="5">
    <source>
        <dbReference type="ARBA" id="ARBA00022692"/>
    </source>
</evidence>
<evidence type="ECO:0000256" key="6">
    <source>
        <dbReference type="ARBA" id="ARBA00022989"/>
    </source>
</evidence>
<dbReference type="EMBL" id="QQAX01000038">
    <property type="protein sequence ID" value="RDI37574.1"/>
    <property type="molecule type" value="Genomic_DNA"/>
</dbReference>
<feature type="transmembrane region" description="Helical" evidence="8">
    <location>
        <begin position="83"/>
        <end position="103"/>
    </location>
</feature>
<keyword evidence="3" id="KW-0813">Transport</keyword>
<evidence type="ECO:0000256" key="2">
    <source>
        <dbReference type="ARBA" id="ARBA00009142"/>
    </source>
</evidence>
<keyword evidence="10" id="KW-1185">Reference proteome</keyword>
<evidence type="ECO:0000313" key="10">
    <source>
        <dbReference type="Proteomes" id="UP000254720"/>
    </source>
</evidence>
<protein>
    <recommendedName>
        <fullName evidence="8">Probable membrane transporter protein</fullName>
    </recommendedName>
</protein>
<dbReference type="OrthoDB" id="554695at2"/>
<sequence>MLSFDISNHYLLCLLFTVGLVAGMVDAIVGGGGLITLPALSGVGLPPSIAIGTNKLQAFFGTFSATLSFYRKNMYSIRTINKGIIPILVGALIGAIVSQSLSVAVLSKIMPFLLLFILTYVILVPKFGSENLTPKMNETPFYFFGGALLGFYDGFFGPGVGSLWIFALSYFLGYNLLKASAYTKVFNLVSNVVATVCFIIGGNINYKIAVVMAIGQFIGGKIGTQVALKGGFIVIKPLFILVSAGVISMLIYKNSAGDKNNLMIFGCLLIGLTTFVITHWLKNNRLTLLRFKHRPNRYAQQE</sequence>
<feature type="transmembrane region" description="Helical" evidence="8">
    <location>
        <begin position="141"/>
        <end position="172"/>
    </location>
</feature>
<organism evidence="9 10">
    <name type="scientific">Aquicella lusitana</name>
    <dbReference type="NCBI Taxonomy" id="254246"/>
    <lineage>
        <taxon>Bacteria</taxon>
        <taxon>Pseudomonadati</taxon>
        <taxon>Pseudomonadota</taxon>
        <taxon>Gammaproteobacteria</taxon>
        <taxon>Legionellales</taxon>
        <taxon>Coxiellaceae</taxon>
        <taxon>Aquicella</taxon>
    </lineage>
</organism>
<feature type="transmembrane region" description="Helical" evidence="8">
    <location>
        <begin position="192"/>
        <end position="214"/>
    </location>
</feature>
<keyword evidence="7 8" id="KW-0472">Membrane</keyword>
<evidence type="ECO:0000256" key="3">
    <source>
        <dbReference type="ARBA" id="ARBA00022448"/>
    </source>
</evidence>
<dbReference type="Pfam" id="PF01925">
    <property type="entry name" value="TauE"/>
    <property type="match status" value="1"/>
</dbReference>
<feature type="transmembrane region" description="Helical" evidence="8">
    <location>
        <begin position="51"/>
        <end position="71"/>
    </location>
</feature>
<proteinExistence type="inferred from homology"/>
<dbReference type="Proteomes" id="UP000254720">
    <property type="component" value="Unassembled WGS sequence"/>
</dbReference>
<dbReference type="AlphaFoldDB" id="A0A370G4R6"/>
<feature type="transmembrane region" description="Helical" evidence="8">
    <location>
        <begin position="226"/>
        <end position="251"/>
    </location>
</feature>
<feature type="transmembrane region" description="Helical" evidence="8">
    <location>
        <begin position="263"/>
        <end position="281"/>
    </location>
</feature>
<evidence type="ECO:0000256" key="1">
    <source>
        <dbReference type="ARBA" id="ARBA00004651"/>
    </source>
</evidence>
<feature type="transmembrane region" description="Helical" evidence="8">
    <location>
        <begin position="109"/>
        <end position="129"/>
    </location>
</feature>
<dbReference type="InterPro" id="IPR052017">
    <property type="entry name" value="TSUP"/>
</dbReference>
<evidence type="ECO:0000313" key="9">
    <source>
        <dbReference type="EMBL" id="RDI37574.1"/>
    </source>
</evidence>
<reference evidence="9 10" key="1">
    <citation type="submission" date="2018-07" db="EMBL/GenBank/DDBJ databases">
        <title>Genomic Encyclopedia of Type Strains, Phase IV (KMG-IV): sequencing the most valuable type-strain genomes for metagenomic binning, comparative biology and taxonomic classification.</title>
        <authorList>
            <person name="Goeker M."/>
        </authorList>
    </citation>
    <scope>NUCLEOTIDE SEQUENCE [LARGE SCALE GENOMIC DNA]</scope>
    <source>
        <strain evidence="9 10">DSM 16500</strain>
    </source>
</reference>
<gene>
    <name evidence="9" type="ORF">C8D86_13814</name>
</gene>
<keyword evidence="5 8" id="KW-0812">Transmembrane</keyword>
<keyword evidence="4 8" id="KW-1003">Cell membrane</keyword>
<comment type="caution">
    <text evidence="9">The sequence shown here is derived from an EMBL/GenBank/DDBJ whole genome shotgun (WGS) entry which is preliminary data.</text>
</comment>
<comment type="similarity">
    <text evidence="2 8">Belongs to the 4-toluene sulfonate uptake permease (TSUP) (TC 2.A.102) family.</text>
</comment>
<dbReference type="InterPro" id="IPR002781">
    <property type="entry name" value="TM_pro_TauE-like"/>
</dbReference>